<feature type="signal peptide" evidence="2">
    <location>
        <begin position="1"/>
        <end position="23"/>
    </location>
</feature>
<feature type="compositionally biased region" description="Polar residues" evidence="1">
    <location>
        <begin position="37"/>
        <end position="53"/>
    </location>
</feature>
<accession>A0A7Z7I750</accession>
<dbReference type="OrthoDB" id="9009482at2"/>
<name>A0A7Z7I750_9BURK</name>
<organism evidence="3 4">
    <name type="scientific">Caballeronia arationis</name>
    <dbReference type="NCBI Taxonomy" id="1777142"/>
    <lineage>
        <taxon>Bacteria</taxon>
        <taxon>Pseudomonadati</taxon>
        <taxon>Pseudomonadota</taxon>
        <taxon>Betaproteobacteria</taxon>
        <taxon>Burkholderiales</taxon>
        <taxon>Burkholderiaceae</taxon>
        <taxon>Caballeronia</taxon>
    </lineage>
</organism>
<feature type="chain" id="PRO_5030830457" description="Lipoprotein" evidence="2">
    <location>
        <begin position="24"/>
        <end position="94"/>
    </location>
</feature>
<evidence type="ECO:0008006" key="5">
    <source>
        <dbReference type="Google" id="ProtNLM"/>
    </source>
</evidence>
<evidence type="ECO:0000313" key="4">
    <source>
        <dbReference type="Proteomes" id="UP000219522"/>
    </source>
</evidence>
<sequence length="94" mass="9447">MKSRLVLTAVVASLVAVGGLASAQETYRTAQPPMQGADTTGQSMAQPGMQQDANAPGQPADSSAYGGTPSTRSAAGMVSKPCVRGPGCDIFFGQ</sequence>
<dbReference type="AlphaFoldDB" id="A0A7Z7I750"/>
<dbReference type="Proteomes" id="UP000219522">
    <property type="component" value="Unassembled WGS sequence"/>
</dbReference>
<feature type="region of interest" description="Disordered" evidence="1">
    <location>
        <begin position="22"/>
        <end position="94"/>
    </location>
</feature>
<keyword evidence="2" id="KW-0732">Signal</keyword>
<dbReference type="RefSeq" id="WP_062631888.1">
    <property type="nucleotide sequence ID" value="NZ_FCOG02000001.1"/>
</dbReference>
<proteinExistence type="predicted"/>
<keyword evidence="4" id="KW-1185">Reference proteome</keyword>
<gene>
    <name evidence="3" type="ORF">SAMN05446927_3414</name>
</gene>
<reference evidence="3 4" key="1">
    <citation type="submission" date="2017-09" db="EMBL/GenBank/DDBJ databases">
        <authorList>
            <person name="Varghese N."/>
            <person name="Submissions S."/>
        </authorList>
    </citation>
    <scope>NUCLEOTIDE SEQUENCE [LARGE SCALE GENOMIC DNA]</scope>
    <source>
        <strain evidence="3 4">OK806</strain>
    </source>
</reference>
<dbReference type="EMBL" id="OCSU01000002">
    <property type="protein sequence ID" value="SOE80212.1"/>
    <property type="molecule type" value="Genomic_DNA"/>
</dbReference>
<evidence type="ECO:0000256" key="1">
    <source>
        <dbReference type="SAM" id="MobiDB-lite"/>
    </source>
</evidence>
<evidence type="ECO:0000256" key="2">
    <source>
        <dbReference type="SAM" id="SignalP"/>
    </source>
</evidence>
<evidence type="ECO:0000313" key="3">
    <source>
        <dbReference type="EMBL" id="SOE80212.1"/>
    </source>
</evidence>
<protein>
    <recommendedName>
        <fullName evidence="5">Lipoprotein</fullName>
    </recommendedName>
</protein>
<comment type="caution">
    <text evidence="3">The sequence shown here is derived from an EMBL/GenBank/DDBJ whole genome shotgun (WGS) entry which is preliminary data.</text>
</comment>